<proteinExistence type="predicted"/>
<evidence type="ECO:0000313" key="2">
    <source>
        <dbReference type="EMBL" id="GFQ65215.1"/>
    </source>
</evidence>
<feature type="compositionally biased region" description="Basic and acidic residues" evidence="1">
    <location>
        <begin position="24"/>
        <end position="39"/>
    </location>
</feature>
<keyword evidence="2" id="KW-0347">Helicase</keyword>
<organism evidence="2 3">
    <name type="scientific">Trichonephila clavata</name>
    <name type="common">Joro spider</name>
    <name type="synonym">Nephila clavata</name>
    <dbReference type="NCBI Taxonomy" id="2740835"/>
    <lineage>
        <taxon>Eukaryota</taxon>
        <taxon>Metazoa</taxon>
        <taxon>Ecdysozoa</taxon>
        <taxon>Arthropoda</taxon>
        <taxon>Chelicerata</taxon>
        <taxon>Arachnida</taxon>
        <taxon>Araneae</taxon>
        <taxon>Araneomorphae</taxon>
        <taxon>Entelegynae</taxon>
        <taxon>Araneoidea</taxon>
        <taxon>Nephilidae</taxon>
        <taxon>Trichonephila</taxon>
    </lineage>
</organism>
<reference evidence="2" key="1">
    <citation type="submission" date="2020-07" db="EMBL/GenBank/DDBJ databases">
        <title>Multicomponent nature underlies the extraordinary mechanical properties of spider dragline silk.</title>
        <authorList>
            <person name="Kono N."/>
            <person name="Nakamura H."/>
            <person name="Mori M."/>
            <person name="Yoshida Y."/>
            <person name="Ohtoshi R."/>
            <person name="Malay A.D."/>
            <person name="Moran D.A.P."/>
            <person name="Tomita M."/>
            <person name="Numata K."/>
            <person name="Arakawa K."/>
        </authorList>
    </citation>
    <scope>NUCLEOTIDE SEQUENCE</scope>
</reference>
<keyword evidence="2" id="KW-0378">Hydrolase</keyword>
<feature type="compositionally biased region" description="Basic residues" evidence="1">
    <location>
        <begin position="13"/>
        <end position="23"/>
    </location>
</feature>
<keyword evidence="3" id="KW-1185">Reference proteome</keyword>
<evidence type="ECO:0000313" key="3">
    <source>
        <dbReference type="Proteomes" id="UP000887116"/>
    </source>
</evidence>
<keyword evidence="2" id="KW-0547">Nucleotide-binding</keyword>
<gene>
    <name evidence="2" type="primary">AVEN_267640_1</name>
    <name evidence="2" type="ORF">TNCT_420611</name>
</gene>
<accession>A0A8X6EXJ1</accession>
<protein>
    <submittedName>
        <fullName evidence="2">ATP-dependent DNA helicase</fullName>
    </submittedName>
</protein>
<comment type="caution">
    <text evidence="2">The sequence shown here is derived from an EMBL/GenBank/DDBJ whole genome shotgun (WGS) entry which is preliminary data.</text>
</comment>
<keyword evidence="2" id="KW-0067">ATP-binding</keyword>
<dbReference type="OrthoDB" id="5988025at2759"/>
<dbReference type="AlphaFoldDB" id="A0A8X6EXJ1"/>
<feature type="region of interest" description="Disordered" evidence="1">
    <location>
        <begin position="1"/>
        <end position="41"/>
    </location>
</feature>
<dbReference type="Proteomes" id="UP000887116">
    <property type="component" value="Unassembled WGS sequence"/>
</dbReference>
<evidence type="ECO:0000256" key="1">
    <source>
        <dbReference type="SAM" id="MobiDB-lite"/>
    </source>
</evidence>
<dbReference type="EMBL" id="BMAO01010158">
    <property type="protein sequence ID" value="GFQ65215.1"/>
    <property type="molecule type" value="Genomic_DNA"/>
</dbReference>
<name>A0A8X6EXJ1_TRICU</name>
<sequence length="148" mass="17892">MGLPKLSAEEARKRRKESRRKWRMKPEAKQKRRETEKKRQTIYRALGKSEDCRKKYRSDPVKYEREMALQRERRARKRQNDQIGSDRKRLRLDAESEVLWDKTLSKFLQAISDGPIHRCICCDRLWFKHSISHQSKMGLQKKKILLVP</sequence>
<dbReference type="GO" id="GO:0004386">
    <property type="term" value="F:helicase activity"/>
    <property type="evidence" value="ECO:0007669"/>
    <property type="project" value="UniProtKB-KW"/>
</dbReference>